<accession>A0AAD9A2P2</accession>
<feature type="compositionally biased region" description="Polar residues" evidence="1">
    <location>
        <begin position="14"/>
        <end position="25"/>
    </location>
</feature>
<sequence length="79" mass="8571">MSSDLLSQMLSVPSQVWGSDPSMSSGRRKYGSRVHVGKNPKTTSAGAIFFQVCKAISRVWQCGKAAERSSSEPVRANRP</sequence>
<dbReference type="AlphaFoldDB" id="A0AAD9A2P2"/>
<evidence type="ECO:0000313" key="2">
    <source>
        <dbReference type="EMBL" id="KAK1839485.1"/>
    </source>
</evidence>
<keyword evidence="3" id="KW-1185">Reference proteome</keyword>
<feature type="region of interest" description="Disordered" evidence="1">
    <location>
        <begin position="14"/>
        <end position="41"/>
    </location>
</feature>
<evidence type="ECO:0000313" key="3">
    <source>
        <dbReference type="Proteomes" id="UP001243330"/>
    </source>
</evidence>
<proteinExistence type="predicted"/>
<gene>
    <name evidence="2" type="ORF">CCHR01_17893</name>
</gene>
<comment type="caution">
    <text evidence="2">The sequence shown here is derived from an EMBL/GenBank/DDBJ whole genome shotgun (WGS) entry which is preliminary data.</text>
</comment>
<dbReference type="Proteomes" id="UP001243330">
    <property type="component" value="Unassembled WGS sequence"/>
</dbReference>
<organism evidence="2 3">
    <name type="scientific">Colletotrichum chrysophilum</name>
    <dbReference type="NCBI Taxonomy" id="1836956"/>
    <lineage>
        <taxon>Eukaryota</taxon>
        <taxon>Fungi</taxon>
        <taxon>Dikarya</taxon>
        <taxon>Ascomycota</taxon>
        <taxon>Pezizomycotina</taxon>
        <taxon>Sordariomycetes</taxon>
        <taxon>Hypocreomycetidae</taxon>
        <taxon>Glomerellales</taxon>
        <taxon>Glomerellaceae</taxon>
        <taxon>Colletotrichum</taxon>
        <taxon>Colletotrichum gloeosporioides species complex</taxon>
    </lineage>
</organism>
<name>A0AAD9A2P2_9PEZI</name>
<protein>
    <submittedName>
        <fullName evidence="2">Uncharacterized protein</fullName>
    </submittedName>
</protein>
<feature type="compositionally biased region" description="Basic residues" evidence="1">
    <location>
        <begin position="26"/>
        <end position="38"/>
    </location>
</feature>
<reference evidence="2" key="1">
    <citation type="submission" date="2023-01" db="EMBL/GenBank/DDBJ databases">
        <title>Colletotrichum chrysophilum M932 genome sequence.</title>
        <authorList>
            <person name="Baroncelli R."/>
        </authorList>
    </citation>
    <scope>NUCLEOTIDE SEQUENCE</scope>
    <source>
        <strain evidence="2">M932</strain>
    </source>
</reference>
<evidence type="ECO:0000256" key="1">
    <source>
        <dbReference type="SAM" id="MobiDB-lite"/>
    </source>
</evidence>
<dbReference type="EMBL" id="JAQOWY010000666">
    <property type="protein sequence ID" value="KAK1839485.1"/>
    <property type="molecule type" value="Genomic_DNA"/>
</dbReference>